<dbReference type="eggNOG" id="KOG1801">
    <property type="taxonomic scope" value="Eukaryota"/>
</dbReference>
<dbReference type="Pfam" id="PF13087">
    <property type="entry name" value="AAA_12"/>
    <property type="match status" value="1"/>
</dbReference>
<dbReference type="HOGENOM" id="CLU_005995_1_0_1"/>
<evidence type="ECO:0000256" key="1">
    <source>
        <dbReference type="ARBA" id="ARBA00022741"/>
    </source>
</evidence>
<dbReference type="InParanoid" id="K3Z050"/>
<dbReference type="InterPro" id="IPR041677">
    <property type="entry name" value="DNA2/NAM7_AAA_11"/>
</dbReference>
<evidence type="ECO:0000313" key="9">
    <source>
        <dbReference type="Proteomes" id="UP000004995"/>
    </source>
</evidence>
<keyword evidence="4" id="KW-0067">ATP-binding</keyword>
<dbReference type="Gramene" id="KQL30968">
    <property type="protein sequence ID" value="KQL30968"/>
    <property type="gene ID" value="SETIT_019911mg"/>
</dbReference>
<dbReference type="FunFam" id="3.40.50.300:FF:002771">
    <property type="entry name" value="p-loop containing nucleoside triphosphate hydrolase superfamily protein"/>
    <property type="match status" value="1"/>
</dbReference>
<dbReference type="EnsemblPlants" id="KQL30968">
    <property type="protein sequence ID" value="KQL30968"/>
    <property type="gene ID" value="SETIT_019911mg"/>
</dbReference>
<evidence type="ECO:0000259" key="6">
    <source>
        <dbReference type="Pfam" id="PF13086"/>
    </source>
</evidence>
<feature type="domain" description="DNA2/NAM7 helicase helicase" evidence="6">
    <location>
        <begin position="298"/>
        <end position="707"/>
    </location>
</feature>
<keyword evidence="1" id="KW-0547">Nucleotide-binding</keyword>
<dbReference type="CDD" id="cd18808">
    <property type="entry name" value="SF1_C_Upf1"/>
    <property type="match status" value="1"/>
</dbReference>
<feature type="region of interest" description="Disordered" evidence="5">
    <location>
        <begin position="33"/>
        <end position="52"/>
    </location>
</feature>
<keyword evidence="2" id="KW-0378">Hydrolase</keyword>
<dbReference type="Proteomes" id="UP000004995">
    <property type="component" value="Unassembled WGS sequence"/>
</dbReference>
<dbReference type="AlphaFoldDB" id="K3Z050"/>
<dbReference type="GO" id="GO:0003723">
    <property type="term" value="F:RNA binding"/>
    <property type="evidence" value="ECO:0000318"/>
    <property type="project" value="GO_Central"/>
</dbReference>
<evidence type="ECO:0000256" key="5">
    <source>
        <dbReference type="SAM" id="MobiDB-lite"/>
    </source>
</evidence>
<dbReference type="EMBL" id="AGNK02000499">
    <property type="status" value="NOT_ANNOTATED_CDS"/>
    <property type="molecule type" value="Genomic_DNA"/>
</dbReference>
<dbReference type="OMA" id="CSVRLIW"/>
<evidence type="ECO:0008006" key="10">
    <source>
        <dbReference type="Google" id="ProtNLM"/>
    </source>
</evidence>
<dbReference type="SUPFAM" id="SSF52540">
    <property type="entry name" value="P-loop containing nucleoside triphosphate hydrolases"/>
    <property type="match status" value="1"/>
</dbReference>
<dbReference type="Pfam" id="PF13086">
    <property type="entry name" value="AAA_11"/>
    <property type="match status" value="1"/>
</dbReference>
<dbReference type="GO" id="GO:0005524">
    <property type="term" value="F:ATP binding"/>
    <property type="evidence" value="ECO:0007669"/>
    <property type="project" value="UniProtKB-KW"/>
</dbReference>
<dbReference type="InterPro" id="IPR047187">
    <property type="entry name" value="SF1_C_Upf1"/>
</dbReference>
<dbReference type="FunFam" id="3.40.50.300:FF:000326">
    <property type="entry name" value="P-loop containing nucleoside triphosphate hydrolase"/>
    <property type="match status" value="1"/>
</dbReference>
<evidence type="ECO:0000256" key="4">
    <source>
        <dbReference type="ARBA" id="ARBA00022840"/>
    </source>
</evidence>
<reference evidence="9" key="1">
    <citation type="journal article" date="2012" name="Nat. Biotechnol.">
        <title>Reference genome sequence of the model plant Setaria.</title>
        <authorList>
            <person name="Bennetzen J.L."/>
            <person name="Schmutz J."/>
            <person name="Wang H."/>
            <person name="Percifield R."/>
            <person name="Hawkins J."/>
            <person name="Pontaroli A.C."/>
            <person name="Estep M."/>
            <person name="Feng L."/>
            <person name="Vaughn J.N."/>
            <person name="Grimwood J."/>
            <person name="Jenkins J."/>
            <person name="Barry K."/>
            <person name="Lindquist E."/>
            <person name="Hellsten U."/>
            <person name="Deshpande S."/>
            <person name="Wang X."/>
            <person name="Wu X."/>
            <person name="Mitros T."/>
            <person name="Triplett J."/>
            <person name="Yang X."/>
            <person name="Ye C.Y."/>
            <person name="Mauro-Herrera M."/>
            <person name="Wang L."/>
            <person name="Li P."/>
            <person name="Sharma M."/>
            <person name="Sharma R."/>
            <person name="Ronald P.C."/>
            <person name="Panaud O."/>
            <person name="Kellogg E.A."/>
            <person name="Brutnell T.P."/>
            <person name="Doust A.N."/>
            <person name="Tuskan G.A."/>
            <person name="Rokhsar D."/>
            <person name="Devos K.M."/>
        </authorList>
    </citation>
    <scope>NUCLEOTIDE SEQUENCE [LARGE SCALE GENOMIC DNA]</scope>
    <source>
        <strain evidence="9">cv. Yugu1</strain>
    </source>
</reference>
<accession>K3Z050</accession>
<dbReference type="Gene3D" id="3.40.50.300">
    <property type="entry name" value="P-loop containing nucleotide triphosphate hydrolases"/>
    <property type="match status" value="3"/>
</dbReference>
<organism evidence="8 9">
    <name type="scientific">Setaria italica</name>
    <name type="common">Foxtail millet</name>
    <name type="synonym">Panicum italicum</name>
    <dbReference type="NCBI Taxonomy" id="4555"/>
    <lineage>
        <taxon>Eukaryota</taxon>
        <taxon>Viridiplantae</taxon>
        <taxon>Streptophyta</taxon>
        <taxon>Embryophyta</taxon>
        <taxon>Tracheophyta</taxon>
        <taxon>Spermatophyta</taxon>
        <taxon>Magnoliopsida</taxon>
        <taxon>Liliopsida</taxon>
        <taxon>Poales</taxon>
        <taxon>Poaceae</taxon>
        <taxon>PACMAD clade</taxon>
        <taxon>Panicoideae</taxon>
        <taxon>Panicodae</taxon>
        <taxon>Paniceae</taxon>
        <taxon>Cenchrinae</taxon>
        <taxon>Setaria</taxon>
    </lineage>
</organism>
<keyword evidence="9" id="KW-1185">Reference proteome</keyword>
<name>K3Z050_SETIT</name>
<proteinExistence type="predicted"/>
<dbReference type="InterPro" id="IPR027417">
    <property type="entry name" value="P-loop_NTPase"/>
</dbReference>
<dbReference type="PANTHER" id="PTHR10887">
    <property type="entry name" value="DNA2/NAM7 HELICASE FAMILY"/>
    <property type="match status" value="1"/>
</dbReference>
<dbReference type="InterPro" id="IPR041679">
    <property type="entry name" value="DNA2/NAM7-like_C"/>
</dbReference>
<dbReference type="InterPro" id="IPR045055">
    <property type="entry name" value="DNA2/NAM7-like"/>
</dbReference>
<dbReference type="GO" id="GO:0004386">
    <property type="term" value="F:helicase activity"/>
    <property type="evidence" value="ECO:0007669"/>
    <property type="project" value="UniProtKB-KW"/>
</dbReference>
<evidence type="ECO:0000256" key="2">
    <source>
        <dbReference type="ARBA" id="ARBA00022801"/>
    </source>
</evidence>
<dbReference type="GO" id="GO:0005694">
    <property type="term" value="C:chromosome"/>
    <property type="evidence" value="ECO:0007669"/>
    <property type="project" value="UniProtKB-ARBA"/>
</dbReference>
<dbReference type="GO" id="GO:0016787">
    <property type="term" value="F:hydrolase activity"/>
    <property type="evidence" value="ECO:0007669"/>
    <property type="project" value="UniProtKB-KW"/>
</dbReference>
<reference evidence="8" key="2">
    <citation type="submission" date="2018-08" db="UniProtKB">
        <authorList>
            <consortium name="EnsemblPlants"/>
        </authorList>
    </citation>
    <scope>IDENTIFICATION</scope>
    <source>
        <strain evidence="8">Yugu1</strain>
    </source>
</reference>
<sequence>MIDYYDSDDDVVAAMIDYYDSDDDVVLMRQESPDGHGFRARSTSTRGKEATSRYGSWEQSELEMHMFSWSIQDVLNKNLLKKKASICFLAFPSISSLHVLHAQGQQVKKIPRTFTSLKDYMQSFTVPLIEETRADLCSALEGIKHAPAAEVIRMEQLATDQAIFSIMVKKADPNSTQRDQVYAPRDADILVLTDQKPKHSSDLVRTGKSYLIGSVLKAEGGDGTVVRLSRSPAEGRPLFAVFLINMTTYNRIQNAVDVHAAACKNTGIIEKMLNPKFGQEYNASCFLDGELGGLESFELNPSQLKAVQDCVSAVQRPTCSVRLIWGPPGTGKTKTISALLWSMLLKNHRTVTCAPTNTAVVEVASRVLGLMEESSGGGGGKKCFLSDVVLFGNEDRMGVHGNLAKIFLESRVGRLQQCLMPGTGWTQSLSSMLGLLEHPLVQYDRYIEGIEKEISDLVSEENEIRDELALSLRKREQLSNKKIAEKVQGMQKKLLVIEKKVREIKKDKMSFQAYFQSNYTPLVNELCGCVETFGNDLPRSATSEENFRLMAEVPPLLEGFGELVQSEPDEQLQALFKNEEDERSLSSLFRSLVTQVQAHVSFELKEARSSCVQKLRDLSVSFQLPDMFDSRMIEEFLLRRAKSVLCTASSSYRLHYLPNAQPFEVLVVDEAAQLKECESLIALQLPGVRHAVLIGDEYQLPALVKSKVCEDAEFGRSLFQRLTSLKQPKHLLDVQYRMHPWISKFPVQSFYGGQITDGPNVLNRDYERRYLTGPMYGAYSFINVDGGNESTGKHDRSLINPVETAAVARIVQRLFKESVDTGRAVRVGVVSPYKGQVRAIQEKLTGAYAMREGFSVKVRSVDGFQGAEEDVIIFSAVRSNTAGKIGFLADINRTNVALTRAKHCLWILGDAKTLACGKTIWREIVADAKDRGCFFDAKDDKDLSNAIIKAANEVENLLKLDSLRIGSGSRPGVRS</sequence>
<protein>
    <recommendedName>
        <fullName evidence="10">Helicase ATP-binding domain-containing protein</fullName>
    </recommendedName>
</protein>
<keyword evidence="3" id="KW-0347">Helicase</keyword>
<evidence type="ECO:0000259" key="7">
    <source>
        <dbReference type="Pfam" id="PF13087"/>
    </source>
</evidence>
<evidence type="ECO:0000313" key="8">
    <source>
        <dbReference type="EnsemblPlants" id="KQL30968"/>
    </source>
</evidence>
<evidence type="ECO:0000256" key="3">
    <source>
        <dbReference type="ARBA" id="ARBA00022806"/>
    </source>
</evidence>
<dbReference type="PANTHER" id="PTHR10887:SF435">
    <property type="entry name" value="OS02G0684150 PROTEIN"/>
    <property type="match status" value="1"/>
</dbReference>
<feature type="domain" description="DNA2/NAM7 helicase-like C-terminal" evidence="7">
    <location>
        <begin position="715"/>
        <end position="911"/>
    </location>
</feature>